<dbReference type="Gene3D" id="2.60.40.1180">
    <property type="entry name" value="Golgi alpha-mannosidase II"/>
    <property type="match status" value="1"/>
</dbReference>
<sequence>MNFNLDDRILHGGDYNPEQWQDYPNILQDDIDQMKLAHVNTVTLGVFAWGALEPAEGVYDFIWMDQVFERIQRMGGNVILATPSAVPPVWMSEEYPEINRTDDHGQQHTHSFRQMFCFSSPIYRAKVREINQQLANRYGQHPALAMWHVSNEYSGACYCPLCEEKWQRWLEHRYHALAGVNEAWVTTFWGSQYSAWSQIKVPSQLNEHKNHGMALDWQRFCTDQLIDFCDAEQQPLRAANPTIPVTTNFMAEGNDGNYIPLQGIDYGRFAQHLDVVSWDSYPQWDFDQSVSTIPAVQAAFIHDLYYGLKQKPFIVMESSPSRVNSPIAKAKRPGIHLLSTMQQVAHGADGTLYFQWRQSRGNSEKFHGAVIDHTNDTSNRVFQEVAHYGQMLEKLSRVKGSKHHAQVAILLSWESQWAMYREAAFGRNRKEYFQMLQKHYQYFWEHDIPVTVVTPDTDLSDFALVITPMLYLMTDALADRLKQYVAAGGKLVGSYMMGIVDEHDQLIQDQWRPQLSDVFGIELGEFDSLYLGESNEITFTGQKFATHDFDQLVKPVDAKVLGKYNRDFYAGSPAVTSNDFGQGQAFYVGARLSSDFITAFYDDVLGGKNQWQPDFLQQGNPVVSVQSRESEQERFVFAMNFSATVQRIQFSRPLTEIETGESSQLVELVPYGVKVYSEPIT</sequence>
<evidence type="ECO:0000256" key="2">
    <source>
        <dbReference type="ARBA" id="ARBA00005940"/>
    </source>
</evidence>
<feature type="binding site" evidence="9">
    <location>
        <position position="162"/>
    </location>
    <ligand>
        <name>Zn(2+)</name>
        <dbReference type="ChEBI" id="CHEBI:29105"/>
    </ligand>
</feature>
<keyword evidence="9" id="KW-0479">Metal-binding</keyword>
<evidence type="ECO:0000313" key="14">
    <source>
        <dbReference type="Proteomes" id="UP000051330"/>
    </source>
</evidence>
<dbReference type="EMBL" id="AZEC01000001">
    <property type="protein sequence ID" value="KRL14626.1"/>
    <property type="molecule type" value="Genomic_DNA"/>
</dbReference>
<feature type="binding site" evidence="8">
    <location>
        <position position="151"/>
    </location>
    <ligand>
        <name>substrate</name>
    </ligand>
</feature>
<protein>
    <recommendedName>
        <fullName evidence="3 6">Beta-galactosidase</fullName>
        <shortName evidence="6">Beta-gal</shortName>
        <ecNumber evidence="3 6">3.2.1.23</ecNumber>
    </recommendedName>
</protein>
<dbReference type="STRING" id="1423792.FD09_GL000279"/>
<dbReference type="GO" id="GO:0046872">
    <property type="term" value="F:metal ion binding"/>
    <property type="evidence" value="ECO:0007669"/>
    <property type="project" value="UniProtKB-KW"/>
</dbReference>
<dbReference type="PANTHER" id="PTHR36447">
    <property type="entry name" value="BETA-GALACTOSIDASE GANA"/>
    <property type="match status" value="1"/>
</dbReference>
<feature type="binding site" evidence="9">
    <location>
        <position position="159"/>
    </location>
    <ligand>
        <name>Zn(2+)</name>
        <dbReference type="ChEBI" id="CHEBI:29105"/>
    </ligand>
</feature>
<comment type="similarity">
    <text evidence="2 6">Belongs to the glycosyl hydrolase 42 family.</text>
</comment>
<dbReference type="AlphaFoldDB" id="A0A0R1NA61"/>
<dbReference type="EC" id="3.2.1.23" evidence="3 6"/>
<dbReference type="PATRIC" id="fig|1423792.3.peg.284"/>
<feature type="active site" description="Proton donor" evidence="7">
    <location>
        <position position="152"/>
    </location>
</feature>
<dbReference type="Gene3D" id="3.40.50.880">
    <property type="match status" value="1"/>
</dbReference>
<organism evidence="13 14">
    <name type="scientific">Schleiferilactobacillus perolens DSM 12744</name>
    <dbReference type="NCBI Taxonomy" id="1423792"/>
    <lineage>
        <taxon>Bacteria</taxon>
        <taxon>Bacillati</taxon>
        <taxon>Bacillota</taxon>
        <taxon>Bacilli</taxon>
        <taxon>Lactobacillales</taxon>
        <taxon>Lactobacillaceae</taxon>
        <taxon>Schleiferilactobacillus</taxon>
    </lineage>
</organism>
<dbReference type="SUPFAM" id="SSF52317">
    <property type="entry name" value="Class I glutamine amidotransferase-like"/>
    <property type="match status" value="1"/>
</dbReference>
<keyword evidence="4 6" id="KW-0378">Hydrolase</keyword>
<keyword evidence="5 6" id="KW-0326">Glycosidase</keyword>
<feature type="domain" description="Beta-galactosidase trimerisation" evidence="11">
    <location>
        <begin position="405"/>
        <end position="605"/>
    </location>
</feature>
<proteinExistence type="inferred from homology"/>
<dbReference type="CDD" id="cd03143">
    <property type="entry name" value="A4_beta-galactosidase_middle_domain"/>
    <property type="match status" value="1"/>
</dbReference>
<evidence type="ECO:0000313" key="13">
    <source>
        <dbReference type="EMBL" id="KRL14626.1"/>
    </source>
</evidence>
<dbReference type="InterPro" id="IPR003476">
    <property type="entry name" value="Glyco_hydro_42"/>
</dbReference>
<evidence type="ECO:0000259" key="10">
    <source>
        <dbReference type="Pfam" id="PF02449"/>
    </source>
</evidence>
<feature type="domain" description="Beta-galactosidase C-terminal" evidence="12">
    <location>
        <begin position="623"/>
        <end position="677"/>
    </location>
</feature>
<evidence type="ECO:0000256" key="5">
    <source>
        <dbReference type="ARBA" id="ARBA00023295"/>
    </source>
</evidence>
<dbReference type="InterPro" id="IPR013780">
    <property type="entry name" value="Glyco_hydro_b"/>
</dbReference>
<evidence type="ECO:0000256" key="9">
    <source>
        <dbReference type="PIRSR" id="PIRSR001084-3"/>
    </source>
</evidence>
<feature type="binding site" evidence="9">
    <location>
        <position position="157"/>
    </location>
    <ligand>
        <name>Zn(2+)</name>
        <dbReference type="ChEBI" id="CHEBI:29105"/>
    </ligand>
</feature>
<evidence type="ECO:0000256" key="6">
    <source>
        <dbReference type="PIRNR" id="PIRNR001084"/>
    </source>
</evidence>
<dbReference type="GO" id="GO:0009341">
    <property type="term" value="C:beta-galactosidase complex"/>
    <property type="evidence" value="ECO:0007669"/>
    <property type="project" value="InterPro"/>
</dbReference>
<dbReference type="PANTHER" id="PTHR36447:SF1">
    <property type="entry name" value="BETA-GALACTOSIDASE GANA"/>
    <property type="match status" value="1"/>
</dbReference>
<dbReference type="InterPro" id="IPR013529">
    <property type="entry name" value="Glyco_hydro_42_N"/>
</dbReference>
<dbReference type="PIRSF" id="PIRSF001084">
    <property type="entry name" value="B-galactosidase"/>
    <property type="match status" value="1"/>
</dbReference>
<feature type="active site" description="Nucleophile" evidence="7">
    <location>
        <position position="317"/>
    </location>
</feature>
<dbReference type="Pfam" id="PF02449">
    <property type="entry name" value="Glyco_hydro_42"/>
    <property type="match status" value="1"/>
</dbReference>
<name>A0A0R1NA61_9LACO</name>
<dbReference type="Gene3D" id="3.20.20.80">
    <property type="entry name" value="Glycosidases"/>
    <property type="match status" value="1"/>
</dbReference>
<keyword evidence="9" id="KW-0862">Zinc</keyword>
<dbReference type="InterPro" id="IPR029062">
    <property type="entry name" value="Class_I_gatase-like"/>
</dbReference>
<dbReference type="GO" id="GO:0004565">
    <property type="term" value="F:beta-galactosidase activity"/>
    <property type="evidence" value="ECO:0007669"/>
    <property type="project" value="UniProtKB-EC"/>
</dbReference>
<reference evidence="13 14" key="1">
    <citation type="journal article" date="2015" name="Genome Announc.">
        <title>Expanding the biotechnology potential of lactobacilli through comparative genomics of 213 strains and associated genera.</title>
        <authorList>
            <person name="Sun Z."/>
            <person name="Harris H.M."/>
            <person name="McCann A."/>
            <person name="Guo C."/>
            <person name="Argimon S."/>
            <person name="Zhang W."/>
            <person name="Yang X."/>
            <person name="Jeffery I.B."/>
            <person name="Cooney J.C."/>
            <person name="Kagawa T.F."/>
            <person name="Liu W."/>
            <person name="Song Y."/>
            <person name="Salvetti E."/>
            <person name="Wrobel A."/>
            <person name="Rasinkangas P."/>
            <person name="Parkhill J."/>
            <person name="Rea M.C."/>
            <person name="O'Sullivan O."/>
            <person name="Ritari J."/>
            <person name="Douillard F.P."/>
            <person name="Paul Ross R."/>
            <person name="Yang R."/>
            <person name="Briner A.E."/>
            <person name="Felis G.E."/>
            <person name="de Vos W.M."/>
            <person name="Barrangou R."/>
            <person name="Klaenhammer T.R."/>
            <person name="Caufield P.W."/>
            <person name="Cui Y."/>
            <person name="Zhang H."/>
            <person name="O'Toole P.W."/>
        </authorList>
    </citation>
    <scope>NUCLEOTIDE SEQUENCE [LARGE SCALE GENOMIC DNA]</scope>
    <source>
        <strain evidence="13 14">DSM 12744</strain>
    </source>
</reference>
<evidence type="ECO:0000259" key="11">
    <source>
        <dbReference type="Pfam" id="PF08532"/>
    </source>
</evidence>
<evidence type="ECO:0000256" key="3">
    <source>
        <dbReference type="ARBA" id="ARBA00012756"/>
    </source>
</evidence>
<evidence type="ECO:0000259" key="12">
    <source>
        <dbReference type="Pfam" id="PF08533"/>
    </source>
</evidence>
<accession>A0A0R1NA61</accession>
<evidence type="ECO:0000256" key="4">
    <source>
        <dbReference type="ARBA" id="ARBA00022801"/>
    </source>
</evidence>
<dbReference type="Pfam" id="PF08533">
    <property type="entry name" value="Glyco_hydro_42C"/>
    <property type="match status" value="1"/>
</dbReference>
<dbReference type="GO" id="GO:0006012">
    <property type="term" value="P:galactose metabolic process"/>
    <property type="evidence" value="ECO:0007669"/>
    <property type="project" value="InterPro"/>
</dbReference>
<evidence type="ECO:0000256" key="7">
    <source>
        <dbReference type="PIRSR" id="PIRSR001084-1"/>
    </source>
</evidence>
<evidence type="ECO:0000256" key="8">
    <source>
        <dbReference type="PIRSR" id="PIRSR001084-2"/>
    </source>
</evidence>
<dbReference type="InterPro" id="IPR013739">
    <property type="entry name" value="Beta_galactosidase_C"/>
</dbReference>
<feature type="binding site" evidence="8">
    <location>
        <position position="113"/>
    </location>
    <ligand>
        <name>substrate</name>
    </ligand>
</feature>
<feature type="binding site" evidence="9">
    <location>
        <position position="117"/>
    </location>
    <ligand>
        <name>Zn(2+)</name>
        <dbReference type="ChEBI" id="CHEBI:29105"/>
    </ligand>
</feature>
<evidence type="ECO:0000256" key="1">
    <source>
        <dbReference type="ARBA" id="ARBA00001412"/>
    </source>
</evidence>
<dbReference type="SUPFAM" id="SSF51445">
    <property type="entry name" value="(Trans)glycosidases"/>
    <property type="match status" value="1"/>
</dbReference>
<dbReference type="InterPro" id="IPR013738">
    <property type="entry name" value="Beta_galactosidase_Trimer"/>
</dbReference>
<dbReference type="Pfam" id="PF08532">
    <property type="entry name" value="Glyco_hydro_42M"/>
    <property type="match status" value="1"/>
</dbReference>
<keyword evidence="14" id="KW-1185">Reference proteome</keyword>
<comment type="catalytic activity">
    <reaction evidence="1 6">
        <text>Hydrolysis of terminal non-reducing beta-D-galactose residues in beta-D-galactosides.</text>
        <dbReference type="EC" id="3.2.1.23"/>
    </reaction>
</comment>
<feature type="domain" description="Glycoside hydrolase family 42 N-terminal" evidence="10">
    <location>
        <begin position="14"/>
        <end position="395"/>
    </location>
</feature>
<dbReference type="RefSeq" id="WP_057817494.1">
    <property type="nucleotide sequence ID" value="NZ_AZEC01000001.1"/>
</dbReference>
<comment type="caution">
    <text evidence="13">The sequence shown here is derived from an EMBL/GenBank/DDBJ whole genome shotgun (WGS) entry which is preliminary data.</text>
</comment>
<gene>
    <name evidence="13" type="ORF">FD09_GL000279</name>
</gene>
<dbReference type="Proteomes" id="UP000051330">
    <property type="component" value="Unassembled WGS sequence"/>
</dbReference>
<dbReference type="InterPro" id="IPR017853">
    <property type="entry name" value="GH"/>
</dbReference>